<protein>
    <submittedName>
        <fullName evidence="1">Uncharacterized protein</fullName>
    </submittedName>
</protein>
<sequence length="182" mass="20638">MFATYDRYCWFSALPLVFEGPEYALFSEPSRLPQRSQPHKTSGSCRALYPRPGRDRHIYATFSTPAQARDANDVAPFVCASHGTQVPTWPPSPSFDMRWDSDTIAHIDLSTANGNQTPSLGQLWRVPSVHGHTSRPHVWIRAVRTVPSFKVEQLDRDLVLWYAARWNRHADDHGVPTLQEAA</sequence>
<dbReference type="VEuPathDB" id="FungiDB:PLEOSDRAFT_1110162"/>
<name>A0A067NWM9_PLEO1</name>
<dbReference type="EMBL" id="KL198004">
    <property type="protein sequence ID" value="KDQ32468.1"/>
    <property type="molecule type" value="Genomic_DNA"/>
</dbReference>
<organism evidence="1 2">
    <name type="scientific">Pleurotus ostreatus (strain PC15)</name>
    <name type="common">Oyster mushroom</name>
    <dbReference type="NCBI Taxonomy" id="1137138"/>
    <lineage>
        <taxon>Eukaryota</taxon>
        <taxon>Fungi</taxon>
        <taxon>Dikarya</taxon>
        <taxon>Basidiomycota</taxon>
        <taxon>Agaricomycotina</taxon>
        <taxon>Agaricomycetes</taxon>
        <taxon>Agaricomycetidae</taxon>
        <taxon>Agaricales</taxon>
        <taxon>Pleurotineae</taxon>
        <taxon>Pleurotaceae</taxon>
        <taxon>Pleurotus</taxon>
    </lineage>
</organism>
<reference evidence="2" key="1">
    <citation type="journal article" date="2014" name="Proc. Natl. Acad. Sci. U.S.A.">
        <title>Extensive sampling of basidiomycete genomes demonstrates inadequacy of the white-rot/brown-rot paradigm for wood decay fungi.</title>
        <authorList>
            <person name="Riley R."/>
            <person name="Salamov A.A."/>
            <person name="Brown D.W."/>
            <person name="Nagy L.G."/>
            <person name="Floudas D."/>
            <person name="Held B.W."/>
            <person name="Levasseur A."/>
            <person name="Lombard V."/>
            <person name="Morin E."/>
            <person name="Otillar R."/>
            <person name="Lindquist E.A."/>
            <person name="Sun H."/>
            <person name="LaButti K.M."/>
            <person name="Schmutz J."/>
            <person name="Jabbour D."/>
            <person name="Luo H."/>
            <person name="Baker S.E."/>
            <person name="Pisabarro A.G."/>
            <person name="Walton J.D."/>
            <person name="Blanchette R.A."/>
            <person name="Henrissat B."/>
            <person name="Martin F."/>
            <person name="Cullen D."/>
            <person name="Hibbett D.S."/>
            <person name="Grigoriev I.V."/>
        </authorList>
    </citation>
    <scope>NUCLEOTIDE SEQUENCE [LARGE SCALE GENOMIC DNA]</scope>
    <source>
        <strain evidence="2">PC15</strain>
    </source>
</reference>
<evidence type="ECO:0000313" key="2">
    <source>
        <dbReference type="Proteomes" id="UP000027073"/>
    </source>
</evidence>
<dbReference type="InParanoid" id="A0A067NWM9"/>
<accession>A0A067NWM9</accession>
<proteinExistence type="predicted"/>
<dbReference type="HOGENOM" id="CLU_1482587_0_0_1"/>
<evidence type="ECO:0000313" key="1">
    <source>
        <dbReference type="EMBL" id="KDQ32468.1"/>
    </source>
</evidence>
<dbReference type="Proteomes" id="UP000027073">
    <property type="component" value="Unassembled WGS sequence"/>
</dbReference>
<gene>
    <name evidence="1" type="ORF">PLEOSDRAFT_1110162</name>
</gene>
<dbReference type="AlphaFoldDB" id="A0A067NWM9"/>